<dbReference type="InterPro" id="IPR036179">
    <property type="entry name" value="Ig-like_dom_sf"/>
</dbReference>
<feature type="domain" description="Ig-like" evidence="2">
    <location>
        <begin position="110"/>
        <end position="194"/>
    </location>
</feature>
<evidence type="ECO:0000259" key="2">
    <source>
        <dbReference type="PROSITE" id="PS50835"/>
    </source>
</evidence>
<dbReference type="InterPro" id="IPR013783">
    <property type="entry name" value="Ig-like_fold"/>
</dbReference>
<dbReference type="SUPFAM" id="SSF48726">
    <property type="entry name" value="Immunoglobulin"/>
    <property type="match status" value="1"/>
</dbReference>
<reference evidence="3 4" key="2">
    <citation type="journal article" date="2023" name="Mol. Biol. Evol.">
        <title>Genomics of Secondarily Temperate Adaptation in the Only Non-Antarctic Icefish.</title>
        <authorList>
            <person name="Rivera-Colon A.G."/>
            <person name="Rayamajhi N."/>
            <person name="Minhas B.F."/>
            <person name="Madrigal G."/>
            <person name="Bilyk K.T."/>
            <person name="Yoon V."/>
            <person name="Hune M."/>
            <person name="Gregory S."/>
            <person name="Cheng C.H.C."/>
            <person name="Catchen J.M."/>
        </authorList>
    </citation>
    <scope>NUCLEOTIDE SEQUENCE [LARGE SCALE GENOMIC DNA]</scope>
    <source>
        <strain evidence="3">JMC-PN-2008</strain>
    </source>
</reference>
<feature type="transmembrane region" description="Helical" evidence="1">
    <location>
        <begin position="200"/>
        <end position="223"/>
    </location>
</feature>
<organism evidence="3 4">
    <name type="scientific">Eleginops maclovinus</name>
    <name type="common">Patagonian blennie</name>
    <name type="synonym">Eleginus maclovinus</name>
    <dbReference type="NCBI Taxonomy" id="56733"/>
    <lineage>
        <taxon>Eukaryota</taxon>
        <taxon>Metazoa</taxon>
        <taxon>Chordata</taxon>
        <taxon>Craniata</taxon>
        <taxon>Vertebrata</taxon>
        <taxon>Euteleostomi</taxon>
        <taxon>Actinopterygii</taxon>
        <taxon>Neopterygii</taxon>
        <taxon>Teleostei</taxon>
        <taxon>Neoteleostei</taxon>
        <taxon>Acanthomorphata</taxon>
        <taxon>Eupercaria</taxon>
        <taxon>Perciformes</taxon>
        <taxon>Notothenioidei</taxon>
        <taxon>Eleginopidae</taxon>
        <taxon>Eleginops</taxon>
    </lineage>
</organism>
<dbReference type="Proteomes" id="UP001346869">
    <property type="component" value="Unassembled WGS sequence"/>
</dbReference>
<dbReference type="EMBL" id="JAUZQC010000012">
    <property type="protein sequence ID" value="KAK5861992.1"/>
    <property type="molecule type" value="Genomic_DNA"/>
</dbReference>
<dbReference type="AlphaFoldDB" id="A0AAN7XIZ2"/>
<evidence type="ECO:0000313" key="3">
    <source>
        <dbReference type="EMBL" id="KAK5861992.1"/>
    </source>
</evidence>
<evidence type="ECO:0000313" key="4">
    <source>
        <dbReference type="Proteomes" id="UP001346869"/>
    </source>
</evidence>
<evidence type="ECO:0000256" key="1">
    <source>
        <dbReference type="SAM" id="Phobius"/>
    </source>
</evidence>
<dbReference type="PANTHER" id="PTHR46484">
    <property type="entry name" value="SI:CH211-171H4.5-RELATED"/>
    <property type="match status" value="1"/>
</dbReference>
<reference evidence="3 4" key="1">
    <citation type="journal article" date="2023" name="Genes (Basel)">
        <title>Chromosome-Level Genome Assembly and Circadian Gene Repertoire of the Patagonia Blennie Eleginops maclovinus-The Closest Ancestral Proxy of Antarctic Cryonotothenioids.</title>
        <authorList>
            <person name="Cheng C.C."/>
            <person name="Rivera-Colon A.G."/>
            <person name="Minhas B.F."/>
            <person name="Wilson L."/>
            <person name="Rayamajhi N."/>
            <person name="Vargas-Chacoff L."/>
            <person name="Catchen J.M."/>
        </authorList>
    </citation>
    <scope>NUCLEOTIDE SEQUENCE [LARGE SCALE GENOMIC DNA]</scope>
    <source>
        <strain evidence="3">JMC-PN-2008</strain>
    </source>
</reference>
<comment type="caution">
    <text evidence="3">The sequence shown here is derived from an EMBL/GenBank/DDBJ whole genome shotgun (WGS) entry which is preliminary data.</text>
</comment>
<feature type="domain" description="Ig-like" evidence="2">
    <location>
        <begin position="25"/>
        <end position="103"/>
    </location>
</feature>
<dbReference type="Gene3D" id="2.60.40.10">
    <property type="entry name" value="Immunoglobulins"/>
    <property type="match status" value="2"/>
</dbReference>
<dbReference type="PROSITE" id="PS50835">
    <property type="entry name" value="IG_LIKE"/>
    <property type="match status" value="2"/>
</dbReference>
<keyword evidence="1" id="KW-1133">Transmembrane helix</keyword>
<name>A0AAN7XIZ2_ELEMC</name>
<keyword evidence="4" id="KW-1185">Reference proteome</keyword>
<dbReference type="PANTHER" id="PTHR46484:SF1">
    <property type="entry name" value="SCHWANN CELL MYELIN PROTEIN-RELATED"/>
    <property type="match status" value="1"/>
</dbReference>
<dbReference type="InterPro" id="IPR007110">
    <property type="entry name" value="Ig-like_dom"/>
</dbReference>
<proteinExistence type="predicted"/>
<protein>
    <recommendedName>
        <fullName evidence="2">Ig-like domain-containing protein</fullName>
    </recommendedName>
</protein>
<sequence>MWCYAKYKTFTKESEQIKLNILYEPVNVTLIQQEEPVIEGGSVSLECAANSNPQPHTYIWLRTQMGQINSTERKRLFSNITRDTSLSCIAYNDIGTRQSEWLDLDVQYAPVILPESSCFLTGKHLKCVCMAEASPSPSINWTIDGNDSLPSSFSFVATNKKNVVSGELSFAAQKPSNIFCTATNSLGSNTKWLSIERSSMYIWLSALMIPGIGLLLGIAMLICRKKSRNRPQTHFMCNTDMALREQSLPGIAEQEERYGNFQRFQDEDILSPCRPDRSCDDNRLSAVYDNEFVEDMRIKTRAQQQQNNKKAY</sequence>
<keyword evidence="1" id="KW-0812">Transmembrane</keyword>
<gene>
    <name evidence="3" type="ORF">PBY51_017426</name>
</gene>
<accession>A0AAN7XIZ2</accession>
<keyword evidence="1" id="KW-0472">Membrane</keyword>